<name>A0A3P6FRY5_BRAOL</name>
<protein>
    <submittedName>
        <fullName evidence="1">Uncharacterized protein</fullName>
    </submittedName>
</protein>
<evidence type="ECO:0000313" key="1">
    <source>
        <dbReference type="EMBL" id="VDD60967.1"/>
    </source>
</evidence>
<accession>A0A3P6FRY5</accession>
<gene>
    <name evidence="1" type="ORF">BOLC6T36420H</name>
</gene>
<organism evidence="1">
    <name type="scientific">Brassica oleracea</name>
    <name type="common">Wild cabbage</name>
    <dbReference type="NCBI Taxonomy" id="3712"/>
    <lineage>
        <taxon>Eukaryota</taxon>
        <taxon>Viridiplantae</taxon>
        <taxon>Streptophyta</taxon>
        <taxon>Embryophyta</taxon>
        <taxon>Tracheophyta</taxon>
        <taxon>Spermatophyta</taxon>
        <taxon>Magnoliopsida</taxon>
        <taxon>eudicotyledons</taxon>
        <taxon>Gunneridae</taxon>
        <taxon>Pentapetalae</taxon>
        <taxon>rosids</taxon>
        <taxon>malvids</taxon>
        <taxon>Brassicales</taxon>
        <taxon>Brassicaceae</taxon>
        <taxon>Brassiceae</taxon>
        <taxon>Brassica</taxon>
    </lineage>
</organism>
<dbReference type="AlphaFoldDB" id="A0A3P6FRY5"/>
<sequence length="45" mass="5352">MGLYKFFRSGRTQLCRNWVLVLVVPEQTVRLHQYWLTRAAEAADQ</sequence>
<proteinExistence type="predicted"/>
<reference evidence="1" key="1">
    <citation type="submission" date="2018-11" db="EMBL/GenBank/DDBJ databases">
        <authorList>
            <consortium name="Genoscope - CEA"/>
            <person name="William W."/>
        </authorList>
    </citation>
    <scope>NUCLEOTIDE SEQUENCE</scope>
</reference>
<dbReference type="EMBL" id="LR031880">
    <property type="protein sequence ID" value="VDD60967.1"/>
    <property type="molecule type" value="Genomic_DNA"/>
</dbReference>